<keyword evidence="2" id="KW-0238">DNA-binding</keyword>
<evidence type="ECO:0000313" key="6">
    <source>
        <dbReference type="Proteomes" id="UP000320580"/>
    </source>
</evidence>
<organism evidence="5 6">
    <name type="scientific">Streptomyces qinzhouensis</name>
    <dbReference type="NCBI Taxonomy" id="2599401"/>
    <lineage>
        <taxon>Bacteria</taxon>
        <taxon>Bacillati</taxon>
        <taxon>Actinomycetota</taxon>
        <taxon>Actinomycetes</taxon>
        <taxon>Kitasatosporales</taxon>
        <taxon>Streptomycetaceae</taxon>
        <taxon>Streptomyces</taxon>
    </lineage>
</organism>
<protein>
    <submittedName>
        <fullName evidence="5">GntR family transcriptional regulator</fullName>
    </submittedName>
</protein>
<dbReference type="CDD" id="cd07377">
    <property type="entry name" value="WHTH_GntR"/>
    <property type="match status" value="1"/>
</dbReference>
<dbReference type="PANTHER" id="PTHR38445:SF7">
    <property type="entry name" value="GNTR-FAMILY TRANSCRIPTIONAL REGULATOR"/>
    <property type="match status" value="1"/>
</dbReference>
<keyword evidence="1" id="KW-0805">Transcription regulation</keyword>
<sequence>MLFRIDHQSPLSLSDQVAASVRRALADGSAGPGERLPAARELATSLEINLHTVLRGYQKLRDEGLVELRRGRGAMISEGAGPARGRLIERVHELAAEARAIGLSDDELLTLIRHTLNPSTPH</sequence>
<dbReference type="Pfam" id="PF00392">
    <property type="entry name" value="GntR"/>
    <property type="match status" value="1"/>
</dbReference>
<dbReference type="SUPFAM" id="SSF46785">
    <property type="entry name" value="Winged helix' DNA-binding domain"/>
    <property type="match status" value="1"/>
</dbReference>
<keyword evidence="6" id="KW-1185">Reference proteome</keyword>
<proteinExistence type="predicted"/>
<name>A0A5B8IIT2_9ACTN</name>
<dbReference type="PROSITE" id="PS50949">
    <property type="entry name" value="HTH_GNTR"/>
    <property type="match status" value="1"/>
</dbReference>
<evidence type="ECO:0000256" key="3">
    <source>
        <dbReference type="ARBA" id="ARBA00023163"/>
    </source>
</evidence>
<dbReference type="PANTHER" id="PTHR38445">
    <property type="entry name" value="HTH-TYPE TRANSCRIPTIONAL REPRESSOR YTRA"/>
    <property type="match status" value="1"/>
</dbReference>
<keyword evidence="3" id="KW-0804">Transcription</keyword>
<reference evidence="5 6" key="1">
    <citation type="submission" date="2019-07" db="EMBL/GenBank/DDBJ databases">
        <authorList>
            <person name="Zhu P."/>
        </authorList>
    </citation>
    <scope>NUCLEOTIDE SEQUENCE [LARGE SCALE GENOMIC DNA]</scope>
    <source>
        <strain evidence="5 6">SSL-25</strain>
    </source>
</reference>
<dbReference type="SMART" id="SM00345">
    <property type="entry name" value="HTH_GNTR"/>
    <property type="match status" value="1"/>
</dbReference>
<dbReference type="InterPro" id="IPR036390">
    <property type="entry name" value="WH_DNA-bd_sf"/>
</dbReference>
<evidence type="ECO:0000259" key="4">
    <source>
        <dbReference type="PROSITE" id="PS50949"/>
    </source>
</evidence>
<dbReference type="EMBL" id="CP042266">
    <property type="protein sequence ID" value="QDY77319.1"/>
    <property type="molecule type" value="Genomic_DNA"/>
</dbReference>
<dbReference type="Gene3D" id="1.10.10.10">
    <property type="entry name" value="Winged helix-like DNA-binding domain superfamily/Winged helix DNA-binding domain"/>
    <property type="match status" value="1"/>
</dbReference>
<dbReference type="InterPro" id="IPR000524">
    <property type="entry name" value="Tscrpt_reg_HTH_GntR"/>
</dbReference>
<dbReference type="GO" id="GO:0003677">
    <property type="term" value="F:DNA binding"/>
    <property type="evidence" value="ECO:0007669"/>
    <property type="project" value="UniProtKB-KW"/>
</dbReference>
<dbReference type="AlphaFoldDB" id="A0A5B8IIT2"/>
<dbReference type="OrthoDB" id="3192286at2"/>
<dbReference type="Proteomes" id="UP000320580">
    <property type="component" value="Chromosome"/>
</dbReference>
<dbReference type="InterPro" id="IPR036388">
    <property type="entry name" value="WH-like_DNA-bd_sf"/>
</dbReference>
<evidence type="ECO:0000256" key="2">
    <source>
        <dbReference type="ARBA" id="ARBA00023125"/>
    </source>
</evidence>
<feature type="domain" description="HTH gntR-type" evidence="4">
    <location>
        <begin position="11"/>
        <end position="79"/>
    </location>
</feature>
<accession>A0A5B8IIT2</accession>
<dbReference type="KEGG" id="sqz:FQU76_13220"/>
<evidence type="ECO:0000256" key="1">
    <source>
        <dbReference type="ARBA" id="ARBA00023015"/>
    </source>
</evidence>
<gene>
    <name evidence="5" type="ORF">FQU76_13220</name>
</gene>
<dbReference type="RefSeq" id="WP_146480657.1">
    <property type="nucleotide sequence ID" value="NZ_CP042266.1"/>
</dbReference>
<dbReference type="GO" id="GO:0003700">
    <property type="term" value="F:DNA-binding transcription factor activity"/>
    <property type="evidence" value="ECO:0007669"/>
    <property type="project" value="InterPro"/>
</dbReference>
<evidence type="ECO:0000313" key="5">
    <source>
        <dbReference type="EMBL" id="QDY77319.1"/>
    </source>
</evidence>